<evidence type="ECO:0000259" key="1">
    <source>
        <dbReference type="Pfam" id="PF18475"/>
    </source>
</evidence>
<organism evidence="2 3">
    <name type="scientific">Neisseria montereyensis</name>
    <dbReference type="NCBI Taxonomy" id="2973938"/>
    <lineage>
        <taxon>Bacteria</taxon>
        <taxon>Pseudomonadati</taxon>
        <taxon>Pseudomonadota</taxon>
        <taxon>Betaproteobacteria</taxon>
        <taxon>Neisseriales</taxon>
        <taxon>Neisseriaceae</taxon>
        <taxon>Neisseria</taxon>
    </lineage>
</organism>
<protein>
    <submittedName>
        <fullName evidence="2">PIN domain-containing protein</fullName>
    </submittedName>
</protein>
<comment type="caution">
    <text evidence="2">The sequence shown here is derived from an EMBL/GenBank/DDBJ whole genome shotgun (WGS) entry which is preliminary data.</text>
</comment>
<name>A0ABT2FAM4_9NEIS</name>
<keyword evidence="3" id="KW-1185">Reference proteome</keyword>
<gene>
    <name evidence="2" type="ORF">NXS09_02725</name>
</gene>
<evidence type="ECO:0000313" key="3">
    <source>
        <dbReference type="Proteomes" id="UP001166947"/>
    </source>
</evidence>
<sequence>MKHILIDFENIQPSPDQLSALSHEDCHIWLFLGKLQQKTISLELCEALCQFGKNIHFIRVARTGKNALDFYLSYYLGKITEQDKDALICIFSKDGGFEVLVEHLEQNHLCQGIIRLDDLSKLDVQLQIAIEENDKDNIIINNVIEEVHSDIPQYQNSRFIGMCLHKVGQSLCKNEKWHYPIYNDLISEIKNNILNEELYEFNDDIKNELVNNIINKLLEKGFIEQESDGILSYHFISHQALLDILINHVVLSRAKTLTALKNVVRTKASSVFYDLQDDEIDTLVLYLERNEILKILNNKIKYPPFTELQADLRLKQSQNQQLIIINPEEDIKIMQTVGKFFNKHAKNKPSTKKALLNAFKSFLKLQDKQVETLIQILIAQSKLTVGETGKIVYKKLSF</sequence>
<dbReference type="Pfam" id="PF18475">
    <property type="entry name" value="PIN7"/>
    <property type="match status" value="1"/>
</dbReference>
<dbReference type="Proteomes" id="UP001166947">
    <property type="component" value="Unassembled WGS sequence"/>
</dbReference>
<dbReference type="RefSeq" id="WP_259291024.1">
    <property type="nucleotide sequence ID" value="NZ_JANUXW010000002.1"/>
</dbReference>
<proteinExistence type="predicted"/>
<dbReference type="EMBL" id="JANUXW010000002">
    <property type="protein sequence ID" value="MCS4533212.1"/>
    <property type="molecule type" value="Genomic_DNA"/>
</dbReference>
<reference evidence="2" key="2">
    <citation type="journal article" date="2023" name="Curr. Microbiol.">
        <title>Neisseria montereyensis sp. nov., Isolated from Oropharynx of California Sea Lion (Zalophus californianus): Genomic, Phylogenetic, and Phenotypic Study.</title>
        <authorList>
            <person name="Volokhov D.V."/>
            <person name="Zagorodnyaya T.A."/>
            <person name="Furtak V.A."/>
            <person name="Nattanmai G."/>
            <person name="Randall L."/>
            <person name="Jose S."/>
            <person name="Gao Y."/>
            <person name="Gulland F.M."/>
            <person name="Eisenberg T."/>
            <person name="Delmonte P."/>
            <person name="Blom J."/>
            <person name="Mitchell K.K."/>
        </authorList>
    </citation>
    <scope>NUCLEOTIDE SEQUENCE</scope>
    <source>
        <strain evidence="2">CSL10203-ORH2</strain>
    </source>
</reference>
<dbReference type="InterPro" id="IPR041494">
    <property type="entry name" value="PIN7"/>
</dbReference>
<reference evidence="2" key="1">
    <citation type="submission" date="2022-08" db="EMBL/GenBank/DDBJ databases">
        <authorList>
            <person name="Volokhov D.V."/>
            <person name="Furtak V.A."/>
            <person name="Zagorodnyaya T.A."/>
        </authorList>
    </citation>
    <scope>NUCLEOTIDE SEQUENCE</scope>
    <source>
        <strain evidence="2">CSL10203-ORH2</strain>
    </source>
</reference>
<feature type="domain" description="PIN-like" evidence="1">
    <location>
        <begin position="5"/>
        <end position="106"/>
    </location>
</feature>
<accession>A0ABT2FAM4</accession>
<evidence type="ECO:0000313" key="2">
    <source>
        <dbReference type="EMBL" id="MCS4533212.1"/>
    </source>
</evidence>